<sequence length="292" mass="32034">MLLSEFFQGNDLVRDADVRLTHYTYSPFEGTACFVLDDLYFESANTNKNVTAVITTRDYGQKVNISKGLIICSNPKKAFYELHNYLFSKAYMRLHQEHSIDSSAIIAPTAIIGKHVIIHSNVQIDHYAIIEDYSVIGENTYIGPNVVIGAKGLRNTMIDGSFMQVFDAGGVSIGKNCEILANAIIQKSFNCEYTRVGDNTKISVKASIGHGSKVGSNTMISGNAQIAGNVEIGDHVWIGPSVVIAEKLKIGDHAEIKLGSVVIKHVKAREAVSGNFAMNHQKHLTNFVKSQR</sequence>
<evidence type="ECO:0000256" key="3">
    <source>
        <dbReference type="ARBA" id="ARBA00022737"/>
    </source>
</evidence>
<evidence type="ECO:0000256" key="1">
    <source>
        <dbReference type="ARBA" id="ARBA00007274"/>
    </source>
</evidence>
<dbReference type="SUPFAM" id="SSF51161">
    <property type="entry name" value="Trimeric LpxA-like enzymes"/>
    <property type="match status" value="1"/>
</dbReference>
<proteinExistence type="inferred from homology"/>
<reference evidence="5 6" key="1">
    <citation type="submission" date="2020-01" db="EMBL/GenBank/DDBJ databases">
        <authorList>
            <person name="Kim M.K."/>
        </authorList>
    </citation>
    <scope>NUCLEOTIDE SEQUENCE [LARGE SCALE GENOMIC DNA]</scope>
    <source>
        <strain evidence="5 6">172606-1</strain>
    </source>
</reference>
<accession>A0A6C0GNG0</accession>
<evidence type="ECO:0008006" key="7">
    <source>
        <dbReference type="Google" id="ProtNLM"/>
    </source>
</evidence>
<dbReference type="InterPro" id="IPR050179">
    <property type="entry name" value="Trans_hexapeptide_repeat"/>
</dbReference>
<evidence type="ECO:0000313" key="6">
    <source>
        <dbReference type="Proteomes" id="UP000480178"/>
    </source>
</evidence>
<comment type="similarity">
    <text evidence="1">Belongs to the transferase hexapeptide repeat family.</text>
</comment>
<evidence type="ECO:0000256" key="2">
    <source>
        <dbReference type="ARBA" id="ARBA00022679"/>
    </source>
</evidence>
<dbReference type="Pfam" id="PF00132">
    <property type="entry name" value="Hexapep"/>
    <property type="match status" value="2"/>
</dbReference>
<evidence type="ECO:0000313" key="5">
    <source>
        <dbReference type="EMBL" id="QHT69581.1"/>
    </source>
</evidence>
<dbReference type="InterPro" id="IPR001451">
    <property type="entry name" value="Hexapep"/>
</dbReference>
<evidence type="ECO:0000256" key="4">
    <source>
        <dbReference type="ARBA" id="ARBA00023315"/>
    </source>
</evidence>
<dbReference type="AlphaFoldDB" id="A0A6C0GNG0"/>
<dbReference type="PANTHER" id="PTHR43300">
    <property type="entry name" value="ACETYLTRANSFERASE"/>
    <property type="match status" value="1"/>
</dbReference>
<keyword evidence="2" id="KW-0808">Transferase</keyword>
<keyword evidence="4" id="KW-0012">Acyltransferase</keyword>
<dbReference type="Proteomes" id="UP000480178">
    <property type="component" value="Chromosome"/>
</dbReference>
<dbReference type="GO" id="GO:0016746">
    <property type="term" value="F:acyltransferase activity"/>
    <property type="evidence" value="ECO:0007669"/>
    <property type="project" value="UniProtKB-KW"/>
</dbReference>
<gene>
    <name evidence="5" type="ORF">GXP67_24505</name>
</gene>
<dbReference type="KEGG" id="rhoz:GXP67_24505"/>
<dbReference type="InterPro" id="IPR018357">
    <property type="entry name" value="Hexapep_transf_CS"/>
</dbReference>
<dbReference type="Gene3D" id="2.160.10.10">
    <property type="entry name" value="Hexapeptide repeat proteins"/>
    <property type="match status" value="1"/>
</dbReference>
<dbReference type="InterPro" id="IPR011004">
    <property type="entry name" value="Trimer_LpxA-like_sf"/>
</dbReference>
<keyword evidence="6" id="KW-1185">Reference proteome</keyword>
<dbReference type="RefSeq" id="WP_162445568.1">
    <property type="nucleotide sequence ID" value="NZ_CP048222.1"/>
</dbReference>
<name>A0A6C0GNG0_9BACT</name>
<protein>
    <recommendedName>
        <fullName evidence="7">UDP-3-O-(3-hydroxymyristoyl)glucosamine N-acyltransferase</fullName>
    </recommendedName>
</protein>
<keyword evidence="3" id="KW-0677">Repeat</keyword>
<organism evidence="5 6">
    <name type="scientific">Rhodocytophaga rosea</name>
    <dbReference type="NCBI Taxonomy" id="2704465"/>
    <lineage>
        <taxon>Bacteria</taxon>
        <taxon>Pseudomonadati</taxon>
        <taxon>Bacteroidota</taxon>
        <taxon>Cytophagia</taxon>
        <taxon>Cytophagales</taxon>
        <taxon>Rhodocytophagaceae</taxon>
        <taxon>Rhodocytophaga</taxon>
    </lineage>
</organism>
<dbReference type="PROSITE" id="PS00101">
    <property type="entry name" value="HEXAPEP_TRANSFERASES"/>
    <property type="match status" value="1"/>
</dbReference>
<dbReference type="EMBL" id="CP048222">
    <property type="protein sequence ID" value="QHT69581.1"/>
    <property type="molecule type" value="Genomic_DNA"/>
</dbReference>